<reference evidence="6 7" key="1">
    <citation type="journal article" date="2018" name="IMA Fungus">
        <title>IMA Genome-F 9: Draft genome sequence of Annulohypoxylon stygium, Aspergillus mulundensis, Berkeleyomyces basicola (syn. Thielaviopsis basicola), Ceratocystis smalleyi, two Cercospora beticola strains, Coleophoma cylindrospora, Fusarium fracticaudum, Phialophora cf. hyalina, and Morchella septimelata.</title>
        <authorList>
            <person name="Wingfield B.D."/>
            <person name="Bills G.F."/>
            <person name="Dong Y."/>
            <person name="Huang W."/>
            <person name="Nel W.J."/>
            <person name="Swalarsk-Parry B.S."/>
            <person name="Vaghefi N."/>
            <person name="Wilken P.M."/>
            <person name="An Z."/>
            <person name="de Beer Z.W."/>
            <person name="De Vos L."/>
            <person name="Chen L."/>
            <person name="Duong T.A."/>
            <person name="Gao Y."/>
            <person name="Hammerbacher A."/>
            <person name="Kikkert J.R."/>
            <person name="Li Y."/>
            <person name="Li H."/>
            <person name="Li K."/>
            <person name="Li Q."/>
            <person name="Liu X."/>
            <person name="Ma X."/>
            <person name="Naidoo K."/>
            <person name="Pethybridge S.J."/>
            <person name="Sun J."/>
            <person name="Steenkamp E.T."/>
            <person name="van der Nest M.A."/>
            <person name="van Wyk S."/>
            <person name="Wingfield M.J."/>
            <person name="Xiong C."/>
            <person name="Yue Q."/>
            <person name="Zhang X."/>
        </authorList>
    </citation>
    <scope>NUCLEOTIDE SEQUENCE [LARGE SCALE GENOMIC DNA]</scope>
    <source>
        <strain evidence="6 7">BP 5553</strain>
    </source>
</reference>
<dbReference type="GO" id="GO:0016020">
    <property type="term" value="C:membrane"/>
    <property type="evidence" value="ECO:0007669"/>
    <property type="project" value="TreeGrafter"/>
</dbReference>
<dbReference type="InterPro" id="IPR027417">
    <property type="entry name" value="P-loop_NTPase"/>
</dbReference>
<dbReference type="CDD" id="cd07216">
    <property type="entry name" value="Pat17_PNPLA8_PNPLA9_like3"/>
    <property type="match status" value="1"/>
</dbReference>
<dbReference type="PANTHER" id="PTHR24185:SF1">
    <property type="entry name" value="CALCIUM-INDEPENDENT PHOSPHOLIPASE A2-GAMMA"/>
    <property type="match status" value="1"/>
</dbReference>
<feature type="active site" description="Proton acceptor" evidence="4">
    <location>
        <position position="196"/>
    </location>
</feature>
<keyword evidence="2 4" id="KW-0442">Lipid degradation</keyword>
<keyword evidence="7" id="KW-1185">Reference proteome</keyword>
<evidence type="ECO:0000259" key="5">
    <source>
        <dbReference type="PROSITE" id="PS51635"/>
    </source>
</evidence>
<dbReference type="GO" id="GO:0016042">
    <property type="term" value="P:lipid catabolic process"/>
    <property type="evidence" value="ECO:0007669"/>
    <property type="project" value="UniProtKB-UniRule"/>
</dbReference>
<dbReference type="Proteomes" id="UP000254866">
    <property type="component" value="Unassembled WGS sequence"/>
</dbReference>
<dbReference type="InterPro" id="IPR011990">
    <property type="entry name" value="TPR-like_helical_dom_sf"/>
</dbReference>
<feature type="domain" description="PNPLA" evidence="5">
    <location>
        <begin position="11"/>
        <end position="209"/>
    </location>
</feature>
<evidence type="ECO:0000256" key="4">
    <source>
        <dbReference type="PROSITE-ProRule" id="PRU01161"/>
    </source>
</evidence>
<feature type="short sequence motif" description="DGA/G" evidence="4">
    <location>
        <begin position="196"/>
        <end position="198"/>
    </location>
</feature>
<dbReference type="Pfam" id="PF13374">
    <property type="entry name" value="TPR_10"/>
    <property type="match status" value="2"/>
</dbReference>
<dbReference type="STRING" id="2656787.A0A370TBN9"/>
<dbReference type="GO" id="GO:0047499">
    <property type="term" value="F:calcium-independent phospholipase A2 activity"/>
    <property type="evidence" value="ECO:0007669"/>
    <property type="project" value="TreeGrafter"/>
</dbReference>
<accession>A0A370TBN9</accession>
<comment type="caution">
    <text evidence="6">The sequence shown here is derived from an EMBL/GenBank/DDBJ whole genome shotgun (WGS) entry which is preliminary data.</text>
</comment>
<proteinExistence type="predicted"/>
<dbReference type="InterPro" id="IPR002641">
    <property type="entry name" value="PNPLA_dom"/>
</dbReference>
<feature type="short sequence motif" description="GXGXXG" evidence="4">
    <location>
        <begin position="15"/>
        <end position="20"/>
    </location>
</feature>
<dbReference type="EMBL" id="NPIC01000012">
    <property type="protein sequence ID" value="RDL31460.1"/>
    <property type="molecule type" value="Genomic_DNA"/>
</dbReference>
<dbReference type="Pfam" id="PF01734">
    <property type="entry name" value="Patatin"/>
    <property type="match status" value="1"/>
</dbReference>
<dbReference type="GeneID" id="43602518"/>
<evidence type="ECO:0000313" key="6">
    <source>
        <dbReference type="EMBL" id="RDL31460.1"/>
    </source>
</evidence>
<keyword evidence="3 4" id="KW-0443">Lipid metabolism</keyword>
<dbReference type="GO" id="GO:0046486">
    <property type="term" value="P:glycerolipid metabolic process"/>
    <property type="evidence" value="ECO:0007669"/>
    <property type="project" value="UniProtKB-ARBA"/>
</dbReference>
<dbReference type="PANTHER" id="PTHR24185">
    <property type="entry name" value="CALCIUM-INDEPENDENT PHOSPHOLIPASE A2-GAMMA"/>
    <property type="match status" value="1"/>
</dbReference>
<evidence type="ECO:0000256" key="1">
    <source>
        <dbReference type="ARBA" id="ARBA00022801"/>
    </source>
</evidence>
<evidence type="ECO:0000313" key="7">
    <source>
        <dbReference type="Proteomes" id="UP000254866"/>
    </source>
</evidence>
<dbReference type="Gene3D" id="3.40.50.300">
    <property type="entry name" value="P-loop containing nucleotide triphosphate hydrolases"/>
    <property type="match status" value="1"/>
</dbReference>
<dbReference type="InterPro" id="IPR016035">
    <property type="entry name" value="Acyl_Trfase/lysoPLipase"/>
</dbReference>
<evidence type="ECO:0000256" key="2">
    <source>
        <dbReference type="ARBA" id="ARBA00022963"/>
    </source>
</evidence>
<feature type="active site" description="Nucleophile" evidence="4">
    <location>
        <position position="53"/>
    </location>
</feature>
<dbReference type="OrthoDB" id="1658288at2759"/>
<feature type="short sequence motif" description="GXSXG" evidence="4">
    <location>
        <begin position="51"/>
        <end position="55"/>
    </location>
</feature>
<dbReference type="SUPFAM" id="SSF48452">
    <property type="entry name" value="TPR-like"/>
    <property type="match status" value="1"/>
</dbReference>
<protein>
    <recommendedName>
        <fullName evidence="5">PNPLA domain-containing protein</fullName>
    </recommendedName>
</protein>
<dbReference type="AlphaFoldDB" id="A0A370TBN9"/>
<sequence>MANNNLRLLALDGGGGGVRGLSALMILQQLMETIDPENPPKPCDYFDMIGGTSTGGLIAIMLGRLKMSIDDCINAYLLLSDRIFHKKRHRFTVKGNIQGRFDSEELSQAVKEVVIAQQLDEDTLLKDVSEDACKVFMCATSKQTSESVCLTSYNSPGGGSDLLDSVKIWEACRATSAASTFFDPIAIGRHEQEFVDGATGANNPIWEVWNQAQLIWGPQPLENRIRYIVSIGTGVPSLKPFRDDVLHFGKTRVAIATETEQTAERFLRDKSQLDKSGQYYRFNVDRGLEQIGLQESKKKKEIAAATRRYIGSQRVLNQMQACAGNVARREGFGEYRIACRLEGVPRANKFVGRPVEMSKLERGLLPESRSCRQNIFVLHGLGGIGKTQLAVEFAREHCDKFSAVFWLDGKSENSLKRSLSSLASRIPEGRISESSRTYSANSTVDINIVVREVISWFARQDNTDWLLIFDNVDRDSSYNNSDPGAYYIRRYFPSADHGTILITSRLAKLEQLGGSHLLGKVDQPQATAIFQTRYKRKHNLAEIERLLDLLDGLPLAIAQWKELIDSHNGADAPLQDYPDRSIWTTWVISYNAIREKHEATANLLLLWAFLNSKDLWHGLFEAACSASTAVATSLSEWIGDLANNKVEFAKAIQLLGNYSLIEDVKDSASYAIHSVVHTWAYYFQGEDSRAQLAQLATIVVGWASPDISSREYSIMQPRLLPHAQACSQWTLTGERRSSRSFHRASNLINAAEHRSVLLDAIHRLGLLYADQNRPAGAKTMLQRALQGYKKALGVDNITTYIPALNIMWGLGSLFERQGDLANARIMYSKALVGYERVVGPDHLASRSLRDNLQALDTVTENETLNNVEELIVVKNS</sequence>
<dbReference type="RefSeq" id="XP_031865591.1">
    <property type="nucleotide sequence ID" value="XM_032018292.1"/>
</dbReference>
<dbReference type="Gene3D" id="3.40.1090.10">
    <property type="entry name" value="Cytosolic phospholipase A2 catalytic domain"/>
    <property type="match status" value="1"/>
</dbReference>
<gene>
    <name evidence="6" type="ORF">BP5553_09669</name>
</gene>
<evidence type="ECO:0000256" key="3">
    <source>
        <dbReference type="ARBA" id="ARBA00023098"/>
    </source>
</evidence>
<dbReference type="GO" id="GO:0019369">
    <property type="term" value="P:arachidonate metabolic process"/>
    <property type="evidence" value="ECO:0007669"/>
    <property type="project" value="TreeGrafter"/>
</dbReference>
<dbReference type="PROSITE" id="PS51635">
    <property type="entry name" value="PNPLA"/>
    <property type="match status" value="1"/>
</dbReference>
<dbReference type="Gene3D" id="1.25.40.10">
    <property type="entry name" value="Tetratricopeptide repeat domain"/>
    <property type="match status" value="1"/>
</dbReference>
<dbReference type="SUPFAM" id="SSF52151">
    <property type="entry name" value="FabD/lysophospholipase-like"/>
    <property type="match status" value="1"/>
</dbReference>
<keyword evidence="1 4" id="KW-0378">Hydrolase</keyword>
<name>A0A370TBN9_9HELO</name>
<dbReference type="SUPFAM" id="SSF52540">
    <property type="entry name" value="P-loop containing nucleoside triphosphate hydrolases"/>
    <property type="match status" value="1"/>
</dbReference>
<organism evidence="6 7">
    <name type="scientific">Venustampulla echinocandica</name>
    <dbReference type="NCBI Taxonomy" id="2656787"/>
    <lineage>
        <taxon>Eukaryota</taxon>
        <taxon>Fungi</taxon>
        <taxon>Dikarya</taxon>
        <taxon>Ascomycota</taxon>
        <taxon>Pezizomycotina</taxon>
        <taxon>Leotiomycetes</taxon>
        <taxon>Helotiales</taxon>
        <taxon>Pleuroascaceae</taxon>
        <taxon>Venustampulla</taxon>
    </lineage>
</organism>